<dbReference type="Pfam" id="PF13148">
    <property type="entry name" value="DUF3987"/>
    <property type="match status" value="1"/>
</dbReference>
<name>A0A0D8BMI0_9ACTN</name>
<dbReference type="PATRIC" id="fig|1502723.3.peg.33"/>
<feature type="region of interest" description="Disordered" evidence="1">
    <location>
        <begin position="1"/>
        <end position="24"/>
    </location>
</feature>
<comment type="caution">
    <text evidence="2">The sequence shown here is derived from an EMBL/GenBank/DDBJ whole genome shotgun (WGS) entry which is preliminary data.</text>
</comment>
<reference evidence="2 3" key="2">
    <citation type="journal article" date="2016" name="Genome Announc.">
        <title>Permanent Draft Genome Sequences for Two Variants of Frankia sp. Strain CpI1, the First Frankia Strain Isolated from Root Nodules of Comptonia peregrina.</title>
        <authorList>
            <person name="Oshone R."/>
            <person name="Hurst S.G.IV."/>
            <person name="Abebe-Akele F."/>
            <person name="Simpson S."/>
            <person name="Morris K."/>
            <person name="Thomas W.K."/>
            <person name="Tisa L.S."/>
        </authorList>
    </citation>
    <scope>NUCLEOTIDE SEQUENCE [LARGE SCALE GENOMIC DNA]</scope>
    <source>
        <strain evidence="3">CpI1-S</strain>
    </source>
</reference>
<reference evidence="3" key="1">
    <citation type="submission" date="2015-02" db="EMBL/GenBank/DDBJ databases">
        <title>Draft Genome of Frankia sp. CpI1-S.</title>
        <authorList>
            <person name="Oshone R.T."/>
            <person name="Ngom M."/>
            <person name="Ghodhbane-Gtari F."/>
            <person name="Gtari M."/>
            <person name="Morris K."/>
            <person name="Thomas K."/>
            <person name="Sen A."/>
            <person name="Tisa L.S."/>
        </authorList>
    </citation>
    <scope>NUCLEOTIDE SEQUENCE [LARGE SCALE GENOMIC DNA]</scope>
    <source>
        <strain evidence="3">CpI1-S</strain>
    </source>
</reference>
<evidence type="ECO:0008006" key="4">
    <source>
        <dbReference type="Google" id="ProtNLM"/>
    </source>
</evidence>
<evidence type="ECO:0000256" key="1">
    <source>
        <dbReference type="SAM" id="MobiDB-lite"/>
    </source>
</evidence>
<accession>A0A0D8BMI0</accession>
<proteinExistence type="predicted"/>
<dbReference type="Proteomes" id="UP000032545">
    <property type="component" value="Unassembled WGS sequence"/>
</dbReference>
<dbReference type="EMBL" id="JYFN01000001">
    <property type="protein sequence ID" value="KJE25418.1"/>
    <property type="molecule type" value="Genomic_DNA"/>
</dbReference>
<gene>
    <name evidence="2" type="ORF">FF36_00031</name>
</gene>
<sequence>MLWDDGPTHDLTSPAWAGLPLPTPPSEVGPWNPSEVDADIVWGRLNGKLPANVVRWLRLPVRQVDEEDFEGIGRHKALWAAEKELLKAGCTKEEVFAVVWASGLGISKFGGGDGKSVRPAALQDQIADAVRSVNEDRAIIRARVAAVSDEPTLTEAVPSGEFWDARPVLSHIRDFARARVVSPWAMFGVVLARVATAIPPTITLPPLIGSKASLNMYINIVDPSGGGKGSAMSSARDCLDLPVEIKTVNLGSGEGVTHQYMERTNGGVQQYESAVMFVVSEVDSLTALQTRSGSTIVPTLCSAWVGEPLGFAYVDKSKRLPMEAHTYRLTLVCGVQPERARSLLDTAGSGLAQRFLWLPATDPDALPFDPSTPTTIPALSWRTPFDRDDLTLTLGVAHPIEIEIRRTHHDRVAGRRTVSPLDAHRNLSRLKIAAILGLLDKRTEVDEEDWQLAGRVLDMSDHTRQGVIQVLASTETSVAQARGKSRAIERVAESNELAAFEATMEWIKAKLADEEITDGEIKRRLPSRMKHHREAALQKLAGLGQIERKPGSRKDSLIWTLTEPR</sequence>
<protein>
    <recommendedName>
        <fullName evidence="4">DUF3987 domain-containing protein</fullName>
    </recommendedName>
</protein>
<evidence type="ECO:0000313" key="2">
    <source>
        <dbReference type="EMBL" id="KJE25418.1"/>
    </source>
</evidence>
<evidence type="ECO:0000313" key="3">
    <source>
        <dbReference type="Proteomes" id="UP000032545"/>
    </source>
</evidence>
<keyword evidence="3" id="KW-1185">Reference proteome</keyword>
<organism evidence="2 3">
    <name type="scientific">Frankia torreyi</name>
    <dbReference type="NCBI Taxonomy" id="1856"/>
    <lineage>
        <taxon>Bacteria</taxon>
        <taxon>Bacillati</taxon>
        <taxon>Actinomycetota</taxon>
        <taxon>Actinomycetes</taxon>
        <taxon>Frankiales</taxon>
        <taxon>Frankiaceae</taxon>
        <taxon>Frankia</taxon>
    </lineage>
</organism>
<dbReference type="AlphaFoldDB" id="A0A0D8BMI0"/>
<dbReference type="InterPro" id="IPR025048">
    <property type="entry name" value="DUF3987"/>
</dbReference>